<keyword evidence="4" id="KW-0676">Redox-active center</keyword>
<evidence type="ECO:0000256" key="4">
    <source>
        <dbReference type="ARBA" id="ARBA00023284"/>
    </source>
</evidence>
<dbReference type="PROSITE" id="PS00194">
    <property type="entry name" value="THIOREDOXIN_1"/>
    <property type="match status" value="1"/>
</dbReference>
<dbReference type="Gene3D" id="3.40.30.10">
    <property type="entry name" value="Glutaredoxin"/>
    <property type="match status" value="1"/>
</dbReference>
<dbReference type="PROSITE" id="PS51257">
    <property type="entry name" value="PROKAR_LIPOPROTEIN"/>
    <property type="match status" value="1"/>
</dbReference>
<accession>A0AAV3F0C4</accession>
<keyword evidence="5" id="KW-0175">Coiled coil</keyword>
<dbReference type="GO" id="GO:0016491">
    <property type="term" value="F:oxidoreductase activity"/>
    <property type="evidence" value="ECO:0007669"/>
    <property type="project" value="InterPro"/>
</dbReference>
<gene>
    <name evidence="7" type="ORF">HMPREF9715_02848</name>
</gene>
<feature type="domain" description="Thioredoxin" evidence="6">
    <location>
        <begin position="242"/>
        <end position="384"/>
    </location>
</feature>
<dbReference type="CDD" id="cd02966">
    <property type="entry name" value="TlpA_like_family"/>
    <property type="match status" value="1"/>
</dbReference>
<dbReference type="PANTHER" id="PTHR42852:SF6">
    <property type="entry name" value="THIOL:DISULFIDE INTERCHANGE PROTEIN DSBE"/>
    <property type="match status" value="1"/>
</dbReference>
<dbReference type="InterPro" id="IPR000866">
    <property type="entry name" value="AhpC/TSA"/>
</dbReference>
<proteinExistence type="predicted"/>
<evidence type="ECO:0000313" key="7">
    <source>
        <dbReference type="EMBL" id="EHO07982.1"/>
    </source>
</evidence>
<dbReference type="Pfam" id="PF00578">
    <property type="entry name" value="AhpC-TSA"/>
    <property type="match status" value="1"/>
</dbReference>
<dbReference type="GO" id="GO:0030313">
    <property type="term" value="C:cell envelope"/>
    <property type="evidence" value="ECO:0007669"/>
    <property type="project" value="UniProtKB-SubCell"/>
</dbReference>
<evidence type="ECO:0000256" key="3">
    <source>
        <dbReference type="ARBA" id="ARBA00023157"/>
    </source>
</evidence>
<dbReference type="PROSITE" id="PS51352">
    <property type="entry name" value="THIOREDOXIN_2"/>
    <property type="match status" value="1"/>
</dbReference>
<evidence type="ECO:0000256" key="5">
    <source>
        <dbReference type="SAM" id="Coils"/>
    </source>
</evidence>
<dbReference type="Proteomes" id="UP000004834">
    <property type="component" value="Unassembled WGS sequence"/>
</dbReference>
<dbReference type="AlphaFoldDB" id="A0AAV3F0C4"/>
<dbReference type="InterPro" id="IPR017937">
    <property type="entry name" value="Thioredoxin_CS"/>
</dbReference>
<dbReference type="InterPro" id="IPR013766">
    <property type="entry name" value="Thioredoxin_domain"/>
</dbReference>
<evidence type="ECO:0000256" key="1">
    <source>
        <dbReference type="ARBA" id="ARBA00004196"/>
    </source>
</evidence>
<name>A0AAV3F0C4_9FLAO</name>
<feature type="coiled-coil region" evidence="5">
    <location>
        <begin position="130"/>
        <end position="183"/>
    </location>
</feature>
<evidence type="ECO:0000256" key="2">
    <source>
        <dbReference type="ARBA" id="ARBA00022748"/>
    </source>
</evidence>
<reference evidence="7 8" key="1">
    <citation type="submission" date="2011-11" db="EMBL/GenBank/DDBJ databases">
        <title>The Genome Sequence of Myroides odoratimimus CIP 101113.</title>
        <authorList>
            <person name="Earl A."/>
            <person name="Ward D."/>
            <person name="Feldgarden M."/>
            <person name="Gevers D."/>
            <person name="Huys G."/>
            <person name="Young S.K."/>
            <person name="Zeng Q."/>
            <person name="Gargeya S."/>
            <person name="Fitzgerald M."/>
            <person name="Haas B."/>
            <person name="Abouelleil A."/>
            <person name="Alvarado L."/>
            <person name="Arachchi H.M."/>
            <person name="Berlin A."/>
            <person name="Brown A."/>
            <person name="Chapman S.B."/>
            <person name="Chen Z."/>
            <person name="Dunbar C."/>
            <person name="Freedman E."/>
            <person name="Gearin G."/>
            <person name="Goldberg J."/>
            <person name="Griggs A."/>
            <person name="Gujja S."/>
            <person name="Heiman D."/>
            <person name="Howarth C."/>
            <person name="Larson L."/>
            <person name="Lui A."/>
            <person name="MacDonald P.J.P."/>
            <person name="Montmayeur A."/>
            <person name="Murphy C."/>
            <person name="Neiman D."/>
            <person name="Pearson M."/>
            <person name="Priest M."/>
            <person name="Roberts A."/>
            <person name="Saif S."/>
            <person name="Shea T."/>
            <person name="Shenoy N."/>
            <person name="Sisk P."/>
            <person name="Stolte C."/>
            <person name="Sykes S."/>
            <person name="Wortman J."/>
            <person name="Nusbaum C."/>
            <person name="Birren B."/>
        </authorList>
    </citation>
    <scope>NUCLEOTIDE SEQUENCE [LARGE SCALE GENOMIC DNA]</scope>
    <source>
        <strain evidence="7 8">CIP 101113</strain>
    </source>
</reference>
<keyword evidence="2" id="KW-0201">Cytochrome c-type biogenesis</keyword>
<dbReference type="SUPFAM" id="SSF52833">
    <property type="entry name" value="Thioredoxin-like"/>
    <property type="match status" value="1"/>
</dbReference>
<comment type="caution">
    <text evidence="7">The sequence shown here is derived from an EMBL/GenBank/DDBJ whole genome shotgun (WGS) entry which is preliminary data.</text>
</comment>
<keyword evidence="3" id="KW-1015">Disulfide bond</keyword>
<comment type="subcellular location">
    <subcellularLocation>
        <location evidence="1">Cell envelope</location>
    </subcellularLocation>
</comment>
<dbReference type="EMBL" id="AGEE01000039">
    <property type="protein sequence ID" value="EHO07982.1"/>
    <property type="molecule type" value="Genomic_DNA"/>
</dbReference>
<protein>
    <recommendedName>
        <fullName evidence="6">Thioredoxin domain-containing protein</fullName>
    </recommendedName>
</protein>
<dbReference type="InterPro" id="IPR036249">
    <property type="entry name" value="Thioredoxin-like_sf"/>
</dbReference>
<dbReference type="InterPro" id="IPR050553">
    <property type="entry name" value="Thioredoxin_ResA/DsbE_sf"/>
</dbReference>
<dbReference type="GO" id="GO:0016209">
    <property type="term" value="F:antioxidant activity"/>
    <property type="evidence" value="ECO:0007669"/>
    <property type="project" value="InterPro"/>
</dbReference>
<organism evidence="7 8">
    <name type="scientific">Myroides odoratimimus CIP 101113</name>
    <dbReference type="NCBI Taxonomy" id="883154"/>
    <lineage>
        <taxon>Bacteria</taxon>
        <taxon>Pseudomonadati</taxon>
        <taxon>Bacteroidota</taxon>
        <taxon>Flavobacteriia</taxon>
        <taxon>Flavobacteriales</taxon>
        <taxon>Flavobacteriaceae</taxon>
        <taxon>Myroides</taxon>
    </lineage>
</organism>
<dbReference type="GO" id="GO:0017004">
    <property type="term" value="P:cytochrome complex assembly"/>
    <property type="evidence" value="ECO:0007669"/>
    <property type="project" value="UniProtKB-KW"/>
</dbReference>
<dbReference type="PANTHER" id="PTHR42852">
    <property type="entry name" value="THIOL:DISULFIDE INTERCHANGE PROTEIN DSBE"/>
    <property type="match status" value="1"/>
</dbReference>
<evidence type="ECO:0000259" key="6">
    <source>
        <dbReference type="PROSITE" id="PS51352"/>
    </source>
</evidence>
<sequence>MKKISLLLLVMTILISCQKKNTIEVIAEGVPDHTKVEIFTHPIGIKDKKVLVTGEVLNGKVTLENPFTELDEAYLDVKNSKYKINGIFFIGEAGNIKITYIKDNINNNSFGGTENNKKFQEFITERGVVYENINKYYSENKQRLEKAEEEDDIKTINEIESQLDKYTEENNQILRKYESDNKNNSFGMFTLCQMIGMEEFSIEECKKLFAEFSPELKQTIIGKKTENRLNKYIEKKESEVVLKIGDKLPEFKALDPNGKEVTLASFLKGKKIVLIDIWASWCAPCRKENPNVVENYKKYHDKGLDILGYSIDQKKELWLTAIEKDNLTWTHVSNLMSWDDPIIKNYGIKSVPASYLVDNKGTILGINLRRSGLGKKLEEVLEKK</sequence>
<evidence type="ECO:0000313" key="8">
    <source>
        <dbReference type="Proteomes" id="UP000004834"/>
    </source>
</evidence>
<dbReference type="RefSeq" id="WP_006264326.1">
    <property type="nucleotide sequence ID" value="NZ_JH590838.1"/>
</dbReference>